<protein>
    <submittedName>
        <fullName evidence="8">Translation initiation factor IF- 2 like protein</fullName>
    </submittedName>
</protein>
<dbReference type="GO" id="GO:0005737">
    <property type="term" value="C:cytoplasm"/>
    <property type="evidence" value="ECO:0007669"/>
    <property type="project" value="TreeGrafter"/>
</dbReference>
<feature type="domain" description="Tr-type G" evidence="7">
    <location>
        <begin position="125"/>
        <end position="306"/>
    </location>
</feature>
<feature type="region of interest" description="Disordered" evidence="6">
    <location>
        <begin position="508"/>
        <end position="536"/>
    </location>
</feature>
<keyword evidence="3" id="KW-0547">Nucleotide-binding</keyword>
<accession>A0AAD8LGL2</accession>
<dbReference type="PANTHER" id="PTHR43381">
    <property type="entry name" value="TRANSLATION INITIATION FACTOR IF-2-RELATED"/>
    <property type="match status" value="1"/>
</dbReference>
<keyword evidence="5" id="KW-0342">GTP-binding</keyword>
<keyword evidence="4" id="KW-0648">Protein biosynthesis</keyword>
<dbReference type="Proteomes" id="UP001230268">
    <property type="component" value="Unassembled WGS sequence"/>
</dbReference>
<dbReference type="GO" id="GO:0003743">
    <property type="term" value="F:translation initiation factor activity"/>
    <property type="evidence" value="ECO:0007669"/>
    <property type="project" value="UniProtKB-KW"/>
</dbReference>
<keyword evidence="2 8" id="KW-0396">Initiation factor</keyword>
<evidence type="ECO:0000256" key="5">
    <source>
        <dbReference type="ARBA" id="ARBA00023134"/>
    </source>
</evidence>
<sequence>MIVASRWLSYRGRFLPIGRAAFRKTLTRGRAQRSPEILLPKWVSVHELRLMLRTNYTSCLRACGVSAKRGSYAWSDQEGRRFQCYNKRHVLVPFELAAVASRTFGFRAIQVSPEPSSPQRCENPKAIPVITIVGHKDHGKTTLMERLTGDTILANEPGETTQTVIIRPVSLPTHGDPCHATLLDTPGDALFEIVRGRAIHLADVAIVVLSAEGGELQTRDVIVQADRFRVPVVFCINKSDLEFNDVEVARAELRHQCMQMHKEGLISSDLGTEIDNAVAISALSGIGLEALGSEIVRRLEGTHLPVNYATLKDGFGSVPLKNVETFLRRTNCLVSSGAPPIAVCFVLEVEKTHSFGIVLTLVVRHGVMIEGSYFVSGTEYGRVLGMYPAHLSITPSNKVERAMVGEAVRMTGVKSMDGISADDLLLVMPQHEAFRLSEYRRDVQRLRAQQVEGPPFNTPWAVMLKTREASGYEIDDEPHELHAVEDSLDDIAYMEDPPLTSIYLQPVDHDSESGCKGEEANVSSDESTKSDEWKGKVEKKNKELHERWKSKLKSSQTSTQAIKPNKMPGLPKITPSTGRPVITLILRANFVGTFDALLDGLEELEKKYHVRISLVHGGLGPIVPGDIVQADIGNKYNFCPVYAFQVPVLNDAVKHAVINKVTVKKFNVYSDLLADVENRCERAVRREAESRENELLRQ</sequence>
<evidence type="ECO:0000256" key="2">
    <source>
        <dbReference type="ARBA" id="ARBA00022540"/>
    </source>
</evidence>
<dbReference type="InterPro" id="IPR000795">
    <property type="entry name" value="T_Tr_GTP-bd_dom"/>
</dbReference>
<comment type="similarity">
    <text evidence="1">Belongs to the TRAFAC class translation factor GTPase superfamily. Classic translation factor GTPase family. IF-2 subfamily.</text>
</comment>
<keyword evidence="9" id="KW-1185">Reference proteome</keyword>
<dbReference type="InterPro" id="IPR027417">
    <property type="entry name" value="P-loop_NTPase"/>
</dbReference>
<comment type="caution">
    <text evidence="8">The sequence shown here is derived from an EMBL/GenBank/DDBJ whole genome shotgun (WGS) entry which is preliminary data.</text>
</comment>
<dbReference type="GO" id="GO:0003924">
    <property type="term" value="F:GTPase activity"/>
    <property type="evidence" value="ECO:0007669"/>
    <property type="project" value="InterPro"/>
</dbReference>
<feature type="compositionally biased region" description="Basic and acidic residues" evidence="6">
    <location>
        <begin position="508"/>
        <end position="519"/>
    </location>
</feature>
<dbReference type="PROSITE" id="PS51722">
    <property type="entry name" value="G_TR_2"/>
    <property type="match status" value="1"/>
</dbReference>
<evidence type="ECO:0000313" key="9">
    <source>
        <dbReference type="Proteomes" id="UP001230268"/>
    </source>
</evidence>
<dbReference type="InterPro" id="IPR009000">
    <property type="entry name" value="Transl_B-barrel_sf"/>
</dbReference>
<evidence type="ECO:0000313" key="8">
    <source>
        <dbReference type="EMBL" id="KAK1441824.1"/>
    </source>
</evidence>
<dbReference type="Gene3D" id="3.40.50.10050">
    <property type="entry name" value="Translation initiation factor IF- 2, domain 3"/>
    <property type="match status" value="1"/>
</dbReference>
<proteinExistence type="inferred from homology"/>
<dbReference type="NCBIfam" id="TIGR00231">
    <property type="entry name" value="small_GTP"/>
    <property type="match status" value="1"/>
</dbReference>
<gene>
    <name evidence="8" type="ORF">BgAZ_501560</name>
</gene>
<dbReference type="SUPFAM" id="SSF50447">
    <property type="entry name" value="Translation proteins"/>
    <property type="match status" value="1"/>
</dbReference>
<dbReference type="InterPro" id="IPR015760">
    <property type="entry name" value="TIF_IF2"/>
</dbReference>
<dbReference type="SUPFAM" id="SSF52540">
    <property type="entry name" value="P-loop containing nucleoside triphosphate hydrolases"/>
    <property type="match status" value="1"/>
</dbReference>
<dbReference type="GO" id="GO:0005525">
    <property type="term" value="F:GTP binding"/>
    <property type="evidence" value="ECO:0007669"/>
    <property type="project" value="UniProtKB-KW"/>
</dbReference>
<dbReference type="InterPro" id="IPR005225">
    <property type="entry name" value="Small_GTP-bd"/>
</dbReference>
<reference evidence="8" key="1">
    <citation type="submission" date="2023-08" db="EMBL/GenBank/DDBJ databases">
        <title>Draft sequence of the Babesia gibsoni genome.</title>
        <authorList>
            <person name="Yamagishi J.Y."/>
            <person name="Xuan X.X."/>
        </authorList>
    </citation>
    <scope>NUCLEOTIDE SEQUENCE</scope>
    <source>
        <strain evidence="8">Azabu</strain>
    </source>
</reference>
<evidence type="ECO:0000256" key="1">
    <source>
        <dbReference type="ARBA" id="ARBA00007733"/>
    </source>
</evidence>
<feature type="compositionally biased region" description="Basic and acidic residues" evidence="6">
    <location>
        <begin position="526"/>
        <end position="536"/>
    </location>
</feature>
<dbReference type="AlphaFoldDB" id="A0AAD8LGL2"/>
<evidence type="ECO:0000256" key="6">
    <source>
        <dbReference type="SAM" id="MobiDB-lite"/>
    </source>
</evidence>
<dbReference type="Pfam" id="PF11987">
    <property type="entry name" value="IF-2"/>
    <property type="match status" value="1"/>
</dbReference>
<dbReference type="SUPFAM" id="SSF52156">
    <property type="entry name" value="Initiation factor IF2/eIF5b, domain 3"/>
    <property type="match status" value="1"/>
</dbReference>
<dbReference type="Gene3D" id="3.40.50.300">
    <property type="entry name" value="P-loop containing nucleotide triphosphate hydrolases"/>
    <property type="match status" value="1"/>
</dbReference>
<feature type="region of interest" description="Disordered" evidence="6">
    <location>
        <begin position="548"/>
        <end position="573"/>
    </location>
</feature>
<dbReference type="InterPro" id="IPR036925">
    <property type="entry name" value="TIF_IF2_dom3_sf"/>
</dbReference>
<dbReference type="PRINTS" id="PR00315">
    <property type="entry name" value="ELONGATNFCT"/>
</dbReference>
<name>A0AAD8LGL2_BABGI</name>
<evidence type="ECO:0000256" key="4">
    <source>
        <dbReference type="ARBA" id="ARBA00022917"/>
    </source>
</evidence>
<dbReference type="EMBL" id="JAVEPI010000005">
    <property type="protein sequence ID" value="KAK1441824.1"/>
    <property type="molecule type" value="Genomic_DNA"/>
</dbReference>
<evidence type="ECO:0000259" key="7">
    <source>
        <dbReference type="PROSITE" id="PS51722"/>
    </source>
</evidence>
<dbReference type="Gene3D" id="2.40.30.10">
    <property type="entry name" value="Translation factors"/>
    <property type="match status" value="1"/>
</dbReference>
<evidence type="ECO:0000256" key="3">
    <source>
        <dbReference type="ARBA" id="ARBA00022741"/>
    </source>
</evidence>
<dbReference type="InterPro" id="IPR023115">
    <property type="entry name" value="TIF_IF2_dom3"/>
</dbReference>
<dbReference type="Pfam" id="PF00009">
    <property type="entry name" value="GTP_EFTU"/>
    <property type="match status" value="1"/>
</dbReference>
<dbReference type="PANTHER" id="PTHR43381:SF20">
    <property type="entry name" value="TRANSLATION INITIATION FACTOR IF-2, MITOCHONDRIAL"/>
    <property type="match status" value="1"/>
</dbReference>
<organism evidence="8 9">
    <name type="scientific">Babesia gibsoni</name>
    <dbReference type="NCBI Taxonomy" id="33632"/>
    <lineage>
        <taxon>Eukaryota</taxon>
        <taxon>Sar</taxon>
        <taxon>Alveolata</taxon>
        <taxon>Apicomplexa</taxon>
        <taxon>Aconoidasida</taxon>
        <taxon>Piroplasmida</taxon>
        <taxon>Babesiidae</taxon>
        <taxon>Babesia</taxon>
    </lineage>
</organism>